<dbReference type="AlphaFoldDB" id="A0AAW0SZS9"/>
<feature type="binding site" evidence="14">
    <location>
        <position position="41"/>
    </location>
    <ligand>
        <name>ATP</name>
        <dbReference type="ChEBI" id="CHEBI:30616"/>
    </ligand>
</feature>
<evidence type="ECO:0000256" key="2">
    <source>
        <dbReference type="ARBA" id="ARBA00010791"/>
    </source>
</evidence>
<dbReference type="InterPro" id="IPR000719">
    <property type="entry name" value="Prot_kinase_dom"/>
</dbReference>
<evidence type="ECO:0000256" key="3">
    <source>
        <dbReference type="ARBA" id="ARBA00012513"/>
    </source>
</evidence>
<evidence type="ECO:0000256" key="4">
    <source>
        <dbReference type="ARBA" id="ARBA00022527"/>
    </source>
</evidence>
<evidence type="ECO:0000313" key="17">
    <source>
        <dbReference type="Proteomes" id="UP001487740"/>
    </source>
</evidence>
<dbReference type="PANTHER" id="PTHR24346">
    <property type="entry name" value="MAP/MICROTUBULE AFFINITY-REGULATING KINASE"/>
    <property type="match status" value="1"/>
</dbReference>
<dbReference type="Proteomes" id="UP001487740">
    <property type="component" value="Unassembled WGS sequence"/>
</dbReference>
<dbReference type="GO" id="GO:0005634">
    <property type="term" value="C:nucleus"/>
    <property type="evidence" value="ECO:0007669"/>
    <property type="project" value="UniProtKB-SubCell"/>
</dbReference>
<dbReference type="InterPro" id="IPR011009">
    <property type="entry name" value="Kinase-like_dom_sf"/>
</dbReference>
<keyword evidence="9 14" id="KW-0067">ATP-binding</keyword>
<keyword evidence="10" id="KW-0539">Nucleus</keyword>
<comment type="catalytic activity">
    <reaction evidence="13">
        <text>L-seryl-[protein] + ATP = O-phospho-L-seryl-[protein] + ADP + H(+)</text>
        <dbReference type="Rhea" id="RHEA:17989"/>
        <dbReference type="Rhea" id="RHEA-COMP:9863"/>
        <dbReference type="Rhea" id="RHEA-COMP:11604"/>
        <dbReference type="ChEBI" id="CHEBI:15378"/>
        <dbReference type="ChEBI" id="CHEBI:29999"/>
        <dbReference type="ChEBI" id="CHEBI:30616"/>
        <dbReference type="ChEBI" id="CHEBI:83421"/>
        <dbReference type="ChEBI" id="CHEBI:456216"/>
        <dbReference type="EC" id="2.7.11.1"/>
    </reaction>
</comment>
<name>A0AAW0SZS9_SCYPA</name>
<comment type="similarity">
    <text evidence="2">Belongs to the protein kinase superfamily. CAMK Ser/Thr protein kinase family. NIM1 subfamily.</text>
</comment>
<dbReference type="SMART" id="SM00220">
    <property type="entry name" value="S_TKc"/>
    <property type="match status" value="1"/>
</dbReference>
<keyword evidence="5" id="KW-0808">Transferase</keyword>
<protein>
    <recommendedName>
        <fullName evidence="3">non-specific serine/threonine protein kinase</fullName>
        <ecNumber evidence="3">2.7.11.1</ecNumber>
    </recommendedName>
</protein>
<dbReference type="GO" id="GO:0004674">
    <property type="term" value="F:protein serine/threonine kinase activity"/>
    <property type="evidence" value="ECO:0007669"/>
    <property type="project" value="UniProtKB-KW"/>
</dbReference>
<keyword evidence="11" id="KW-0131">Cell cycle</keyword>
<evidence type="ECO:0000313" key="16">
    <source>
        <dbReference type="EMBL" id="KAK8380944.1"/>
    </source>
</evidence>
<accession>A0AAW0SZS9</accession>
<feature type="domain" description="Protein kinase" evidence="15">
    <location>
        <begin position="12"/>
        <end position="143"/>
    </location>
</feature>
<keyword evidence="4" id="KW-0723">Serine/threonine-protein kinase</keyword>
<dbReference type="FunFam" id="3.30.200.20:FF:000229">
    <property type="entry name" value="Serine/threonine-protein kinase Chk1"/>
    <property type="match status" value="1"/>
</dbReference>
<dbReference type="InterPro" id="IPR017441">
    <property type="entry name" value="Protein_kinase_ATP_BS"/>
</dbReference>
<evidence type="ECO:0000256" key="5">
    <source>
        <dbReference type="ARBA" id="ARBA00022679"/>
    </source>
</evidence>
<dbReference type="PROSITE" id="PS50011">
    <property type="entry name" value="PROTEIN_KINASE_DOM"/>
    <property type="match status" value="1"/>
</dbReference>
<sequence>MAGGVTEFVQGWNVAQTLGEGAFGEVKLLINQETGEAVAMKIVDLAKHPDAIDAVRKEMCLHRMLKNPHIIKFYGSRRENSTQYMFLEYAAGGELFDRIEPDIGMPPHQAQTYFRELIAGVLGSLDMKIPSGPTENGPRHGHP</sequence>
<evidence type="ECO:0000256" key="7">
    <source>
        <dbReference type="ARBA" id="ARBA00022763"/>
    </source>
</evidence>
<evidence type="ECO:0000256" key="10">
    <source>
        <dbReference type="ARBA" id="ARBA00023242"/>
    </source>
</evidence>
<dbReference type="EMBL" id="JARAKH010000041">
    <property type="protein sequence ID" value="KAK8380944.1"/>
    <property type="molecule type" value="Genomic_DNA"/>
</dbReference>
<comment type="subcellular location">
    <subcellularLocation>
        <location evidence="1">Nucleus</location>
    </subcellularLocation>
</comment>
<reference evidence="16 17" key="1">
    <citation type="submission" date="2023-03" db="EMBL/GenBank/DDBJ databases">
        <title>High-quality genome of Scylla paramamosain provides insights in environmental adaptation.</title>
        <authorList>
            <person name="Zhang L."/>
        </authorList>
    </citation>
    <scope>NUCLEOTIDE SEQUENCE [LARGE SCALE GENOMIC DNA]</scope>
    <source>
        <strain evidence="16">LZ_2023a</strain>
        <tissue evidence="16">Muscle</tissue>
    </source>
</reference>
<keyword evidence="17" id="KW-1185">Reference proteome</keyword>
<dbReference type="GO" id="GO:0033314">
    <property type="term" value="P:mitotic DNA replication checkpoint signaling"/>
    <property type="evidence" value="ECO:0007669"/>
    <property type="project" value="UniProtKB-ARBA"/>
</dbReference>
<evidence type="ECO:0000259" key="15">
    <source>
        <dbReference type="PROSITE" id="PS50011"/>
    </source>
</evidence>
<organism evidence="16 17">
    <name type="scientific">Scylla paramamosain</name>
    <name type="common">Mud crab</name>
    <dbReference type="NCBI Taxonomy" id="85552"/>
    <lineage>
        <taxon>Eukaryota</taxon>
        <taxon>Metazoa</taxon>
        <taxon>Ecdysozoa</taxon>
        <taxon>Arthropoda</taxon>
        <taxon>Crustacea</taxon>
        <taxon>Multicrustacea</taxon>
        <taxon>Malacostraca</taxon>
        <taxon>Eumalacostraca</taxon>
        <taxon>Eucarida</taxon>
        <taxon>Decapoda</taxon>
        <taxon>Pleocyemata</taxon>
        <taxon>Brachyura</taxon>
        <taxon>Eubrachyura</taxon>
        <taxon>Portunoidea</taxon>
        <taxon>Portunidae</taxon>
        <taxon>Portuninae</taxon>
        <taxon>Scylla</taxon>
    </lineage>
</organism>
<dbReference type="PANTHER" id="PTHR24346:SF107">
    <property type="entry name" value="SERINE_THREONINE-PROTEIN KINASE CHK1"/>
    <property type="match status" value="1"/>
</dbReference>
<dbReference type="Gene3D" id="3.30.200.20">
    <property type="entry name" value="Phosphorylase Kinase, domain 1"/>
    <property type="match status" value="1"/>
</dbReference>
<evidence type="ECO:0000256" key="12">
    <source>
        <dbReference type="ARBA" id="ARBA00047899"/>
    </source>
</evidence>
<evidence type="ECO:0000256" key="11">
    <source>
        <dbReference type="ARBA" id="ARBA00023306"/>
    </source>
</evidence>
<comment type="caution">
    <text evidence="16">The sequence shown here is derived from an EMBL/GenBank/DDBJ whole genome shotgun (WGS) entry which is preliminary data.</text>
</comment>
<keyword evidence="8" id="KW-0418">Kinase</keyword>
<dbReference type="GO" id="GO:0005524">
    <property type="term" value="F:ATP binding"/>
    <property type="evidence" value="ECO:0007669"/>
    <property type="project" value="UniProtKB-UniRule"/>
</dbReference>
<evidence type="ECO:0000256" key="13">
    <source>
        <dbReference type="ARBA" id="ARBA00048679"/>
    </source>
</evidence>
<dbReference type="GO" id="GO:0006974">
    <property type="term" value="P:DNA damage response"/>
    <property type="evidence" value="ECO:0007669"/>
    <property type="project" value="UniProtKB-KW"/>
</dbReference>
<evidence type="ECO:0000256" key="6">
    <source>
        <dbReference type="ARBA" id="ARBA00022741"/>
    </source>
</evidence>
<evidence type="ECO:0000256" key="1">
    <source>
        <dbReference type="ARBA" id="ARBA00004123"/>
    </source>
</evidence>
<comment type="catalytic activity">
    <reaction evidence="12">
        <text>L-threonyl-[protein] + ATP = O-phospho-L-threonyl-[protein] + ADP + H(+)</text>
        <dbReference type="Rhea" id="RHEA:46608"/>
        <dbReference type="Rhea" id="RHEA-COMP:11060"/>
        <dbReference type="Rhea" id="RHEA-COMP:11605"/>
        <dbReference type="ChEBI" id="CHEBI:15378"/>
        <dbReference type="ChEBI" id="CHEBI:30013"/>
        <dbReference type="ChEBI" id="CHEBI:30616"/>
        <dbReference type="ChEBI" id="CHEBI:61977"/>
        <dbReference type="ChEBI" id="CHEBI:456216"/>
        <dbReference type="EC" id="2.7.11.1"/>
    </reaction>
</comment>
<dbReference type="SUPFAM" id="SSF56112">
    <property type="entry name" value="Protein kinase-like (PK-like)"/>
    <property type="match status" value="1"/>
</dbReference>
<proteinExistence type="inferred from homology"/>
<keyword evidence="7" id="KW-0227">DNA damage</keyword>
<evidence type="ECO:0000256" key="8">
    <source>
        <dbReference type="ARBA" id="ARBA00022777"/>
    </source>
</evidence>
<keyword evidence="6 14" id="KW-0547">Nucleotide-binding</keyword>
<dbReference type="EC" id="2.7.11.1" evidence="3"/>
<gene>
    <name evidence="16" type="ORF">O3P69_008094</name>
</gene>
<dbReference type="PROSITE" id="PS00107">
    <property type="entry name" value="PROTEIN_KINASE_ATP"/>
    <property type="match status" value="1"/>
</dbReference>
<evidence type="ECO:0000256" key="14">
    <source>
        <dbReference type="PROSITE-ProRule" id="PRU10141"/>
    </source>
</evidence>
<dbReference type="GO" id="GO:0005737">
    <property type="term" value="C:cytoplasm"/>
    <property type="evidence" value="ECO:0007669"/>
    <property type="project" value="TreeGrafter"/>
</dbReference>
<evidence type="ECO:0000256" key="9">
    <source>
        <dbReference type="ARBA" id="ARBA00022840"/>
    </source>
</evidence>
<dbReference type="Pfam" id="PF00069">
    <property type="entry name" value="Pkinase"/>
    <property type="match status" value="1"/>
</dbReference>